<evidence type="ECO:0000313" key="2">
    <source>
        <dbReference type="Proteomes" id="UP000050956"/>
    </source>
</evidence>
<dbReference type="Proteomes" id="UP000050956">
    <property type="component" value="Unassembled WGS sequence"/>
</dbReference>
<organism evidence="1 2">
    <name type="scientific">Stenotrophomonas ginsengisoli</name>
    <dbReference type="NCBI Taxonomy" id="336566"/>
    <lineage>
        <taxon>Bacteria</taxon>
        <taxon>Pseudomonadati</taxon>
        <taxon>Pseudomonadota</taxon>
        <taxon>Gammaproteobacteria</taxon>
        <taxon>Lysobacterales</taxon>
        <taxon>Lysobacteraceae</taxon>
        <taxon>Stenotrophomonas</taxon>
    </lineage>
</organism>
<dbReference type="EMBL" id="LDJM01000005">
    <property type="protein sequence ID" value="KRG79324.1"/>
    <property type="molecule type" value="Genomic_DNA"/>
</dbReference>
<keyword evidence="2" id="KW-1185">Reference proteome</keyword>
<sequence>MLPARHSCPGLQAWLLADYQRRARSGLRWSDVGPAYLIAVQCHRACWPSDGDGWDDTLAEHWEAARGDSRLDWSQARSIVQEAWHAIASLPGEAPATRRQ</sequence>
<comment type="caution">
    <text evidence="1">The sequence shown here is derived from an EMBL/GenBank/DDBJ whole genome shotgun (WGS) entry which is preliminary data.</text>
</comment>
<gene>
    <name evidence="1" type="ORF">ABB30_01290</name>
</gene>
<proteinExistence type="predicted"/>
<evidence type="ECO:0000313" key="1">
    <source>
        <dbReference type="EMBL" id="KRG79324.1"/>
    </source>
</evidence>
<protein>
    <submittedName>
        <fullName evidence="1">Uncharacterized protein</fullName>
    </submittedName>
</protein>
<accession>A0A0R0DAG5</accession>
<dbReference type="PATRIC" id="fig|336566.3.peg.2533"/>
<name>A0A0R0DAG5_9GAMM</name>
<reference evidence="1 2" key="1">
    <citation type="submission" date="2015-05" db="EMBL/GenBank/DDBJ databases">
        <title>Genome sequencing and analysis of members of genus Stenotrophomonas.</title>
        <authorList>
            <person name="Patil P.P."/>
            <person name="Midha S."/>
            <person name="Patil P.B."/>
        </authorList>
    </citation>
    <scope>NUCLEOTIDE SEQUENCE [LARGE SCALE GENOMIC DNA]</scope>
    <source>
        <strain evidence="1 2">DSM 24757</strain>
    </source>
</reference>
<dbReference type="AlphaFoldDB" id="A0A0R0DAG5"/>